<gene>
    <name evidence="1" type="ORF">Ab1vBOLIVR1_gp44</name>
</gene>
<name>A0A858MRL4_9CAUD</name>
<accession>A0A858MRL4</accession>
<evidence type="ECO:0000313" key="2">
    <source>
        <dbReference type="Proteomes" id="UP000671973"/>
    </source>
</evidence>
<reference evidence="1 2" key="1">
    <citation type="submission" date="2020-03" db="EMBL/GenBank/DDBJ databases">
        <authorList>
            <person name="Holtappels D."/>
            <person name="Bomans J.P.J."/>
            <person name="Lavigne R."/>
            <person name="Wagemans J."/>
        </authorList>
    </citation>
    <scope>NUCLEOTIDE SEQUENCE [LARGE SCALE GENOMIC DNA]</scope>
    <source>
        <strain evidence="1 2">OLIVR1</strain>
    </source>
</reference>
<dbReference type="InterPro" id="IPR043502">
    <property type="entry name" value="DNA/RNA_pol_sf"/>
</dbReference>
<organism evidence="1 2">
    <name type="scientific">Agrobacterium phage OLIVR1</name>
    <dbReference type="NCBI Taxonomy" id="2723769"/>
    <lineage>
        <taxon>Viruses</taxon>
        <taxon>Duplodnaviria</taxon>
        <taxon>Heunggongvirae</taxon>
        <taxon>Uroviricota</taxon>
        <taxon>Caudoviricetes</taxon>
        <taxon>Schitoviridae</taxon>
        <taxon>Oliverunavirus</taxon>
        <taxon>Oliverunavirus OLIVR1</taxon>
    </lineage>
</organism>
<sequence>MEQTQKRLKTSGLLRPETSSRLNTLLSDLLSTQQTNDPKEKAVDLQTAQIDMEKMFHKNQLHSRIKKEFVNSDIDFRTAFTEIGIDHKFGFDLLVQMVLYKRVNLPTLVGILRRHYQGDCQKTADALLTAAKHNLVDWAANIEVFIIRFDIDAEVMNEIEVYQYPLPMIVEPKELRNNRDTGYFTKKDSVILKSNNHHDDDVCLDFLNKINKVKLKVNSDTVAFLKNNWKNLDRPKPGEERSEYQKRVKAFNKYDRTSKDVLTHLETMGGEFYLTHKYDKRGRVYCQGYHVTYQGNDWNKSCIEFAHGELVED</sequence>
<evidence type="ECO:0000313" key="1">
    <source>
        <dbReference type="EMBL" id="QIW87239.1"/>
    </source>
</evidence>
<proteinExistence type="predicted"/>
<dbReference type="EMBL" id="MT234338">
    <property type="protein sequence ID" value="QIW87239.1"/>
    <property type="molecule type" value="Genomic_DNA"/>
</dbReference>
<dbReference type="Proteomes" id="UP000671973">
    <property type="component" value="Segment"/>
</dbReference>
<dbReference type="SUPFAM" id="SSF56672">
    <property type="entry name" value="DNA/RNA polymerases"/>
    <property type="match status" value="1"/>
</dbReference>
<protein>
    <submittedName>
        <fullName evidence="1">RNA polymerase I</fullName>
    </submittedName>
</protein>
<keyword evidence="2" id="KW-1185">Reference proteome</keyword>